<comment type="caution">
    <text evidence="1">The sequence shown here is derived from an EMBL/GenBank/DDBJ whole genome shotgun (WGS) entry which is preliminary data.</text>
</comment>
<dbReference type="EMBL" id="CAJOBB010001942">
    <property type="protein sequence ID" value="CAF3921672.1"/>
    <property type="molecule type" value="Genomic_DNA"/>
</dbReference>
<gene>
    <name evidence="1" type="ORF">KXQ929_LOCUS23940</name>
</gene>
<evidence type="ECO:0000313" key="2">
    <source>
        <dbReference type="Proteomes" id="UP000663868"/>
    </source>
</evidence>
<sequence length="328" mass="38509">MTTSYMYLLPKELIDRISDGLTGIDLFNFTLMYKNYLYIINHRLLQLLRNQTKILLTNETNVLLTMPNSPYIIHEDDLLQPRPLSVEEFTFFKILGNNPKISEIVKNLNHFIQNFTYRYEYDVWGQYVDWNSFIIAGGSVVSSLLVHHSTRNGSDIDLFFLKENPQLFKNAVNELELRLQNTYFIQRKTIWVDRLVQFDLFRKFTIQDIFNGHHFTPSVIIQLIRPTITPITISRILHSFDLDICAAAFNSNEVIISFSCLQALNSGYTTCYDIPVSPSKFVKRAIRFHKYQQRGFNILCPKDFDVDAFFNTIVKDCKQVSSERTYRF</sequence>
<accession>A0A819IUC5</accession>
<organism evidence="1 2">
    <name type="scientific">Adineta steineri</name>
    <dbReference type="NCBI Taxonomy" id="433720"/>
    <lineage>
        <taxon>Eukaryota</taxon>
        <taxon>Metazoa</taxon>
        <taxon>Spiralia</taxon>
        <taxon>Gnathifera</taxon>
        <taxon>Rotifera</taxon>
        <taxon>Eurotatoria</taxon>
        <taxon>Bdelloidea</taxon>
        <taxon>Adinetida</taxon>
        <taxon>Adinetidae</taxon>
        <taxon>Adineta</taxon>
    </lineage>
</organism>
<dbReference type="Proteomes" id="UP000663868">
    <property type="component" value="Unassembled WGS sequence"/>
</dbReference>
<dbReference type="AlphaFoldDB" id="A0A819IUC5"/>
<protein>
    <submittedName>
        <fullName evidence="1">Uncharacterized protein</fullName>
    </submittedName>
</protein>
<evidence type="ECO:0000313" key="1">
    <source>
        <dbReference type="EMBL" id="CAF3921672.1"/>
    </source>
</evidence>
<name>A0A819IUC5_9BILA</name>
<proteinExistence type="predicted"/>
<reference evidence="1" key="1">
    <citation type="submission" date="2021-02" db="EMBL/GenBank/DDBJ databases">
        <authorList>
            <person name="Nowell W R."/>
        </authorList>
    </citation>
    <scope>NUCLEOTIDE SEQUENCE</scope>
</reference>